<reference evidence="1 2" key="1">
    <citation type="submission" date="2019-04" db="EMBL/GenBank/DDBJ databases">
        <title>An improved genome assembly and genetic linkage map for asparagus bean, Vigna unguiculata ssp. sesquipedialis.</title>
        <authorList>
            <person name="Xia Q."/>
            <person name="Zhang R."/>
            <person name="Dong Y."/>
        </authorList>
    </citation>
    <scope>NUCLEOTIDE SEQUENCE [LARGE SCALE GENOMIC DNA]</scope>
    <source>
        <tissue evidence="1">Leaf</tissue>
    </source>
</reference>
<sequence length="233" mass="23749">MHGQPKWLDGVAVTGVEGKPRCMGSQGYGVAAVAAETPKGLIPRLWQKNGGGFTFQRRGGGRSAGCLGVAVVVRCLSDDGAVVDDEIATVVARGEEANYSEALWLLQAASGAAMVDDVEHGNCGAEEGGGGCETYGEDAAIADHWCSNSDKVSDEGATGDDFPACAVVAKRGVAVVECDGCGVGCNSDKVSGEGATGDDFPACAVVAKRGVAVVECDGCGVGWCERERRRDEG</sequence>
<keyword evidence="2" id="KW-1185">Reference proteome</keyword>
<organism evidence="1 2">
    <name type="scientific">Vigna unguiculata</name>
    <name type="common">Cowpea</name>
    <dbReference type="NCBI Taxonomy" id="3917"/>
    <lineage>
        <taxon>Eukaryota</taxon>
        <taxon>Viridiplantae</taxon>
        <taxon>Streptophyta</taxon>
        <taxon>Embryophyta</taxon>
        <taxon>Tracheophyta</taxon>
        <taxon>Spermatophyta</taxon>
        <taxon>Magnoliopsida</taxon>
        <taxon>eudicotyledons</taxon>
        <taxon>Gunneridae</taxon>
        <taxon>Pentapetalae</taxon>
        <taxon>rosids</taxon>
        <taxon>fabids</taxon>
        <taxon>Fabales</taxon>
        <taxon>Fabaceae</taxon>
        <taxon>Papilionoideae</taxon>
        <taxon>50 kb inversion clade</taxon>
        <taxon>NPAAA clade</taxon>
        <taxon>indigoferoid/millettioid clade</taxon>
        <taxon>Phaseoleae</taxon>
        <taxon>Vigna</taxon>
    </lineage>
</organism>
<accession>A0A4D6M5J3</accession>
<proteinExistence type="predicted"/>
<dbReference type="EMBL" id="CP039350">
    <property type="protein sequence ID" value="QCD96023.1"/>
    <property type="molecule type" value="Genomic_DNA"/>
</dbReference>
<evidence type="ECO:0000313" key="1">
    <source>
        <dbReference type="EMBL" id="QCD96023.1"/>
    </source>
</evidence>
<dbReference type="Proteomes" id="UP000501690">
    <property type="component" value="Linkage Group LG6"/>
</dbReference>
<gene>
    <name evidence="1" type="ORF">DEO72_LG6g725</name>
</gene>
<dbReference type="AlphaFoldDB" id="A0A4D6M5J3"/>
<evidence type="ECO:0000313" key="2">
    <source>
        <dbReference type="Proteomes" id="UP000501690"/>
    </source>
</evidence>
<name>A0A4D6M5J3_VIGUN</name>
<protein>
    <submittedName>
        <fullName evidence="1">Uncharacterized protein</fullName>
    </submittedName>
</protein>